<gene>
    <name evidence="3" type="ORF">PDEL0327_LOCUS1392</name>
</gene>
<dbReference type="AlphaFoldDB" id="A0A7S0XKJ0"/>
<protein>
    <recommendedName>
        <fullName evidence="4">Fe2OG dioxygenase domain-containing protein</fullName>
    </recommendedName>
</protein>
<evidence type="ECO:0000256" key="2">
    <source>
        <dbReference type="SAM" id="SignalP"/>
    </source>
</evidence>
<keyword evidence="2" id="KW-0732">Signal</keyword>
<dbReference type="EMBL" id="HBFG01001852">
    <property type="protein sequence ID" value="CAD8729899.1"/>
    <property type="molecule type" value="Transcribed_RNA"/>
</dbReference>
<evidence type="ECO:0008006" key="4">
    <source>
        <dbReference type="Google" id="ProtNLM"/>
    </source>
</evidence>
<proteinExistence type="predicted"/>
<name>A0A7S0XKJ0_9STRA</name>
<feature type="region of interest" description="Disordered" evidence="1">
    <location>
        <begin position="254"/>
        <end position="275"/>
    </location>
</feature>
<reference evidence="3" key="1">
    <citation type="submission" date="2021-01" db="EMBL/GenBank/DDBJ databases">
        <authorList>
            <person name="Corre E."/>
            <person name="Pelletier E."/>
            <person name="Niang G."/>
            <person name="Scheremetjew M."/>
            <person name="Finn R."/>
            <person name="Kale V."/>
            <person name="Holt S."/>
            <person name="Cochrane G."/>
            <person name="Meng A."/>
            <person name="Brown T."/>
            <person name="Cohen L."/>
        </authorList>
    </citation>
    <scope>NUCLEOTIDE SEQUENCE</scope>
    <source>
        <strain evidence="3">B596</strain>
    </source>
</reference>
<sequence>MPRLSPLFCLLVALSAWMAKGFQTQPPCSTHRPLTSSCPALQMSDNGEVGQGENWLEKSFPVGTDEKISTKKIDDYNLGISGKDFQTGPLSKRMFETIVSRTSMDMSEEIKMAFTLYAMDFTAKEATRAALKQNGLDMALQEEEEDQGMWGDIEAIRLYDSSEQPLPTLYDSLEEAIEDWEPGQIFDFVVRQVPAKIKELSIEELVQALDPEGKLREEAKELRGEEEGEPDEEALLSIIDDGFQTLADMAADNVRRTEETPRGSTDADNAYKGGETRGYRVIKRSDLPRDSINDDGTENDKTLGHVMNALVAHGVLIVDLTDGGSSFRDAEAVANMWETAGEFFESVEDESVAAKLPGMTTVMETGSQHAKVGYSEYDAGSMKFLETRLERKTEKLLPDEAKEVIGDEGIDALRSSYRIVSDVGKDVVRIAVAATSVENGAFLDPKAGDEAERDQKILASQAATFLANELVDDGKPLPSGIQIDHSEGEVSMSPYRLCRYTDTREDTGESREVFGAHTDTSFVTIVPVAEISGLEVYDEDAEKWYRPELRARAHWEAEQISRGMDASLAYDTTTDGKEIPWHCRYVAIMPGENLQLATRNEIPAAVHRVVAAKNGEPRLSSPVLLRGRPGTKFLSDRYLGGWLGNQLILDADGLTMEEIHDKNQPPSFQ</sequence>
<evidence type="ECO:0000313" key="3">
    <source>
        <dbReference type="EMBL" id="CAD8729899.1"/>
    </source>
</evidence>
<feature type="signal peptide" evidence="2">
    <location>
        <begin position="1"/>
        <end position="21"/>
    </location>
</feature>
<dbReference type="InterPro" id="IPR027443">
    <property type="entry name" value="IPNS-like_sf"/>
</dbReference>
<dbReference type="Gene3D" id="2.60.120.330">
    <property type="entry name" value="B-lactam Antibiotic, Isopenicillin N Synthase, Chain"/>
    <property type="match status" value="1"/>
</dbReference>
<dbReference type="SUPFAM" id="SSF51197">
    <property type="entry name" value="Clavaminate synthase-like"/>
    <property type="match status" value="1"/>
</dbReference>
<feature type="chain" id="PRO_5031464397" description="Fe2OG dioxygenase domain-containing protein" evidence="2">
    <location>
        <begin position="22"/>
        <end position="669"/>
    </location>
</feature>
<evidence type="ECO:0000256" key="1">
    <source>
        <dbReference type="SAM" id="MobiDB-lite"/>
    </source>
</evidence>
<organism evidence="3">
    <name type="scientific">Pseudo-nitzschia delicatissima</name>
    <dbReference type="NCBI Taxonomy" id="44447"/>
    <lineage>
        <taxon>Eukaryota</taxon>
        <taxon>Sar</taxon>
        <taxon>Stramenopiles</taxon>
        <taxon>Ochrophyta</taxon>
        <taxon>Bacillariophyta</taxon>
        <taxon>Bacillariophyceae</taxon>
        <taxon>Bacillariophycidae</taxon>
        <taxon>Bacillariales</taxon>
        <taxon>Bacillariaceae</taxon>
        <taxon>Pseudo-nitzschia</taxon>
    </lineage>
</organism>
<accession>A0A7S0XKJ0</accession>